<evidence type="ECO:0000256" key="1">
    <source>
        <dbReference type="SAM" id="Coils"/>
    </source>
</evidence>
<dbReference type="OrthoDB" id="183990at2"/>
<protein>
    <submittedName>
        <fullName evidence="5">IS1182 family transposase</fullName>
    </submittedName>
</protein>
<evidence type="ECO:0000259" key="4">
    <source>
        <dbReference type="Pfam" id="PF05598"/>
    </source>
</evidence>
<feature type="domain" description="Transposase InsH N-terminal" evidence="4">
    <location>
        <begin position="18"/>
        <end position="111"/>
    </location>
</feature>
<gene>
    <name evidence="5" type="ORF">FEM03_24165</name>
</gene>
<proteinExistence type="predicted"/>
<feature type="compositionally biased region" description="Basic and acidic residues" evidence="2">
    <location>
        <begin position="210"/>
        <end position="230"/>
    </location>
</feature>
<dbReference type="NCBIfam" id="NF033551">
    <property type="entry name" value="transpos_IS1182"/>
    <property type="match status" value="1"/>
</dbReference>
<dbReference type="Proteomes" id="UP000306196">
    <property type="component" value="Unassembled WGS sequence"/>
</dbReference>
<dbReference type="AlphaFoldDB" id="A0A5R8K858"/>
<keyword evidence="1" id="KW-0175">Coiled coil</keyword>
<organism evidence="5 6">
    <name type="scientific">Phragmitibacter flavus</name>
    <dbReference type="NCBI Taxonomy" id="2576071"/>
    <lineage>
        <taxon>Bacteria</taxon>
        <taxon>Pseudomonadati</taxon>
        <taxon>Verrucomicrobiota</taxon>
        <taxon>Verrucomicrobiia</taxon>
        <taxon>Verrucomicrobiales</taxon>
        <taxon>Verrucomicrobiaceae</taxon>
        <taxon>Phragmitibacter</taxon>
    </lineage>
</organism>
<dbReference type="Pfam" id="PF01609">
    <property type="entry name" value="DDE_Tnp_1"/>
    <property type="match status" value="1"/>
</dbReference>
<dbReference type="InterPro" id="IPR008490">
    <property type="entry name" value="Transposase_InsH_N"/>
</dbReference>
<sequence>MSHIQGHDRDETLLLPPRLDDYVHAEAPVRFIDAYVDGLDFVALGFTHAETKATGRAPYHPADLLKLYLYGYLNRVRSSRRLELECSRNLELIWLLRSLRPDFKTIANFRKDNRSLFKNVLREFNLLCRKLELFGAELVAIDGSKFKALNSKHRHHSARELKKIIARIDERIEAYLKELDCADGEAQGPVFTNPGDDARRGGGDGGGGTLREKIEQLRTSREEQNRRLEQLQRSGQNEVSLTDADARKMRQSTQGGYLIGYNVQIAVDGKHHLIAAEEVVQSSSDRGQLGDMAVAAKEAMQVPTLSVVADKGYHAANQLEACEQAAVETYVPAQGNTSGRSGKDGRPIYSKERFRYDAVKNLYHCPGGAELKCCKRSLSRGGREEIHHYANREACGNCALRGACTSGKHRVITRLANEAVVERAAQRYAAKPENGAQRKQIVEHVFGTLKGWGYGAFLMKGLEQVRGEIALAALAYNLRRVLNVLSMSELLKAVGRPSAAVA</sequence>
<dbReference type="InterPro" id="IPR047629">
    <property type="entry name" value="IS1182_transpos"/>
</dbReference>
<feature type="coiled-coil region" evidence="1">
    <location>
        <begin position="158"/>
        <end position="185"/>
    </location>
</feature>
<dbReference type="PANTHER" id="PTHR33408:SF2">
    <property type="entry name" value="TRANSPOSASE DDE DOMAIN-CONTAINING PROTEIN"/>
    <property type="match status" value="1"/>
</dbReference>
<evidence type="ECO:0000313" key="5">
    <source>
        <dbReference type="EMBL" id="TLD68155.1"/>
    </source>
</evidence>
<accession>A0A5R8K858</accession>
<evidence type="ECO:0000313" key="6">
    <source>
        <dbReference type="Proteomes" id="UP000306196"/>
    </source>
</evidence>
<dbReference type="PANTHER" id="PTHR33408">
    <property type="entry name" value="TRANSPOSASE"/>
    <property type="match status" value="1"/>
</dbReference>
<reference evidence="5 6" key="1">
    <citation type="submission" date="2019-05" db="EMBL/GenBank/DDBJ databases">
        <title>Verrucobacter flavum gen. nov., sp. nov. a new member of the family Verrucomicrobiaceae.</title>
        <authorList>
            <person name="Szuroczki S."/>
            <person name="Abbaszade G."/>
            <person name="Szabo A."/>
            <person name="Felfoldi T."/>
            <person name="Schumann P."/>
            <person name="Boka K."/>
            <person name="Keki Z."/>
            <person name="Toumi M."/>
            <person name="Toth E."/>
        </authorList>
    </citation>
    <scope>NUCLEOTIDE SEQUENCE [LARGE SCALE GENOMIC DNA]</scope>
    <source>
        <strain evidence="5 6">MG-N-17</strain>
    </source>
</reference>
<comment type="caution">
    <text evidence="5">The sequence shown here is derived from an EMBL/GenBank/DDBJ whole genome shotgun (WGS) entry which is preliminary data.</text>
</comment>
<evidence type="ECO:0000256" key="2">
    <source>
        <dbReference type="SAM" id="MobiDB-lite"/>
    </source>
</evidence>
<dbReference type="RefSeq" id="WP_138088996.1">
    <property type="nucleotide sequence ID" value="NZ_VAUV01000037.1"/>
</dbReference>
<dbReference type="Pfam" id="PF05598">
    <property type="entry name" value="DUF772"/>
    <property type="match status" value="1"/>
</dbReference>
<dbReference type="InterPro" id="IPR002559">
    <property type="entry name" value="Transposase_11"/>
</dbReference>
<dbReference type="GO" id="GO:0004803">
    <property type="term" value="F:transposase activity"/>
    <property type="evidence" value="ECO:0007669"/>
    <property type="project" value="InterPro"/>
</dbReference>
<feature type="domain" description="Transposase IS4-like" evidence="3">
    <location>
        <begin position="242"/>
        <end position="478"/>
    </location>
</feature>
<dbReference type="GO" id="GO:0003677">
    <property type="term" value="F:DNA binding"/>
    <property type="evidence" value="ECO:0007669"/>
    <property type="project" value="InterPro"/>
</dbReference>
<keyword evidence="6" id="KW-1185">Reference proteome</keyword>
<feature type="region of interest" description="Disordered" evidence="2">
    <location>
        <begin position="187"/>
        <end position="241"/>
    </location>
</feature>
<dbReference type="EMBL" id="VAUV01000037">
    <property type="protein sequence ID" value="TLD68155.1"/>
    <property type="molecule type" value="Genomic_DNA"/>
</dbReference>
<name>A0A5R8K858_9BACT</name>
<feature type="compositionally biased region" description="Polar residues" evidence="2">
    <location>
        <begin position="231"/>
        <end position="240"/>
    </location>
</feature>
<dbReference type="GO" id="GO:0006313">
    <property type="term" value="P:DNA transposition"/>
    <property type="evidence" value="ECO:0007669"/>
    <property type="project" value="InterPro"/>
</dbReference>
<evidence type="ECO:0000259" key="3">
    <source>
        <dbReference type="Pfam" id="PF01609"/>
    </source>
</evidence>